<organism evidence="2 3">
    <name type="scientific">Pseudobacteriovorax antillogorgiicola</name>
    <dbReference type="NCBI Taxonomy" id="1513793"/>
    <lineage>
        <taxon>Bacteria</taxon>
        <taxon>Pseudomonadati</taxon>
        <taxon>Bdellovibrionota</taxon>
        <taxon>Oligoflexia</taxon>
        <taxon>Oligoflexales</taxon>
        <taxon>Pseudobacteriovoracaceae</taxon>
        <taxon>Pseudobacteriovorax</taxon>
    </lineage>
</organism>
<dbReference type="InterPro" id="IPR025537">
    <property type="entry name" value="DUF4423"/>
</dbReference>
<proteinExistence type="predicted"/>
<gene>
    <name evidence="2" type="ORF">SAMN06296036_1276</name>
</gene>
<dbReference type="InterPro" id="IPR011873">
    <property type="entry name" value="CHP02147"/>
</dbReference>
<feature type="domain" description="DUF4423" evidence="1">
    <location>
        <begin position="129"/>
        <end position="283"/>
    </location>
</feature>
<name>A0A1Y6CRK0_9BACT</name>
<dbReference type="OrthoDB" id="9803199at2"/>
<evidence type="ECO:0000313" key="3">
    <source>
        <dbReference type="Proteomes" id="UP000192907"/>
    </source>
</evidence>
<evidence type="ECO:0000313" key="2">
    <source>
        <dbReference type="EMBL" id="SMF72378.1"/>
    </source>
</evidence>
<reference evidence="3" key="1">
    <citation type="submission" date="2017-04" db="EMBL/GenBank/DDBJ databases">
        <authorList>
            <person name="Varghese N."/>
            <person name="Submissions S."/>
        </authorList>
    </citation>
    <scope>NUCLEOTIDE SEQUENCE [LARGE SCALE GENOMIC DNA]</scope>
    <source>
        <strain evidence="3">RKEM611</strain>
    </source>
</reference>
<keyword evidence="3" id="KW-1185">Reference proteome</keyword>
<dbReference type="EMBL" id="FWZT01000027">
    <property type="protein sequence ID" value="SMF72378.1"/>
    <property type="molecule type" value="Genomic_DNA"/>
</dbReference>
<protein>
    <submittedName>
        <fullName evidence="2">TIGR02147 family protein</fullName>
    </submittedName>
</protein>
<dbReference type="Proteomes" id="UP000192907">
    <property type="component" value="Unassembled WGS sequence"/>
</dbReference>
<accession>A0A1Y6CRK0</accession>
<dbReference type="NCBIfam" id="TIGR02147">
    <property type="entry name" value="Fsuc_second"/>
    <property type="match status" value="1"/>
</dbReference>
<evidence type="ECO:0000259" key="1">
    <source>
        <dbReference type="Pfam" id="PF14394"/>
    </source>
</evidence>
<dbReference type="Pfam" id="PF14394">
    <property type="entry name" value="DUF4423"/>
    <property type="match status" value="1"/>
</dbReference>
<dbReference type="AlphaFoldDB" id="A0A1Y6CRK0"/>
<sequence>MNKNQRSNRLAIMHIASQIDISAYLHYRDVLQDIYEKLKAEQGSYNYKRYSEDLGLSFSNVIWLYVSKKRRMTLKTAEKTFKALGLSGDRKKFAENMVRLETIKIHEKREKIYADLFQLKTKMSAPENQKHLEFYSQWFFPALREIVQVNPKLNINEICERFLFKVFPREIEQGLQVLSDLELIKYDKVSKTYRSTKKQIGLDYKTSAVAAARFHQKSCELASEAVVHVSPEMRELNTLTLALSQADIPEVRRRIIECCRGIFELEEHSRSDQVFQLNIQFFPITDKLDPEVES</sequence>
<dbReference type="RefSeq" id="WP_132324361.1">
    <property type="nucleotide sequence ID" value="NZ_FWZT01000027.1"/>
</dbReference>